<accession>A0AAV5W892</accession>
<sequence>VGNFEFPFQLANFFLQFFDRFSLSRNPLLLFNVFLLVDVDLLTRSTQFTFQLTTLDTNCIFISFPLLLYSFRSHISQCSHSAHYLD</sequence>
<organism evidence="1 2">
    <name type="scientific">Pristionchus fissidentatus</name>
    <dbReference type="NCBI Taxonomy" id="1538716"/>
    <lineage>
        <taxon>Eukaryota</taxon>
        <taxon>Metazoa</taxon>
        <taxon>Ecdysozoa</taxon>
        <taxon>Nematoda</taxon>
        <taxon>Chromadorea</taxon>
        <taxon>Rhabditida</taxon>
        <taxon>Rhabditina</taxon>
        <taxon>Diplogasteromorpha</taxon>
        <taxon>Diplogasteroidea</taxon>
        <taxon>Neodiplogasteridae</taxon>
        <taxon>Pristionchus</taxon>
    </lineage>
</organism>
<evidence type="ECO:0000313" key="1">
    <source>
        <dbReference type="EMBL" id="GMT26653.1"/>
    </source>
</evidence>
<feature type="non-terminal residue" evidence="1">
    <location>
        <position position="86"/>
    </location>
</feature>
<feature type="non-terminal residue" evidence="1">
    <location>
        <position position="1"/>
    </location>
</feature>
<proteinExistence type="predicted"/>
<keyword evidence="2" id="KW-1185">Reference proteome</keyword>
<protein>
    <submittedName>
        <fullName evidence="1">Uncharacterized protein</fullName>
    </submittedName>
</protein>
<evidence type="ECO:0000313" key="2">
    <source>
        <dbReference type="Proteomes" id="UP001432322"/>
    </source>
</evidence>
<dbReference type="Proteomes" id="UP001432322">
    <property type="component" value="Unassembled WGS sequence"/>
</dbReference>
<comment type="caution">
    <text evidence="1">The sequence shown here is derived from an EMBL/GenBank/DDBJ whole genome shotgun (WGS) entry which is preliminary data.</text>
</comment>
<reference evidence="1" key="1">
    <citation type="submission" date="2023-10" db="EMBL/GenBank/DDBJ databases">
        <title>Genome assembly of Pristionchus species.</title>
        <authorList>
            <person name="Yoshida K."/>
            <person name="Sommer R.J."/>
        </authorList>
    </citation>
    <scope>NUCLEOTIDE SEQUENCE</scope>
    <source>
        <strain evidence="1">RS5133</strain>
    </source>
</reference>
<dbReference type="EMBL" id="BTSY01000005">
    <property type="protein sequence ID" value="GMT26653.1"/>
    <property type="molecule type" value="Genomic_DNA"/>
</dbReference>
<dbReference type="AlphaFoldDB" id="A0AAV5W892"/>
<name>A0AAV5W892_9BILA</name>
<gene>
    <name evidence="1" type="ORF">PFISCL1PPCAC_17950</name>
</gene>